<reference evidence="1" key="1">
    <citation type="submission" date="2016-05" db="EMBL/GenBank/DDBJ databases">
        <title>Lichen genome sequencing reveals its rich biosynthetic potential.</title>
        <authorList>
            <person name="Bertrand R.L."/>
            <person name="Abdel-Hameed M."/>
            <person name="Sorensen J.L."/>
        </authorList>
    </citation>
    <scope>NUCLEOTIDE SEQUENCE</scope>
</reference>
<sequence length="183" mass="20188">MSTMPEESISDFSLPWCKALLADSSLEPAPTFSRVRHHGSTENSLLAISLRTPNTIRACMCLIERPADSRTLGTSIHMLFSLGSGVNGISGVCHGSIVTLMFDEAFGQLMTNFFDRDWLITAELAVSFKRPLMTPAVVLCTTWIETEPEGRKTWMRGKLEDGLGGVYAEGRALYLKRKEKGSL</sequence>
<dbReference type="AlphaFoldDB" id="A0A1Z1CCM8"/>
<organism evidence="1">
    <name type="scientific">Cladonia uncialis subsp. uncialis</name>
    <dbReference type="NCBI Taxonomy" id="180999"/>
    <lineage>
        <taxon>Eukaryota</taxon>
        <taxon>Fungi</taxon>
        <taxon>Dikarya</taxon>
        <taxon>Ascomycota</taxon>
        <taxon>Pezizomycotina</taxon>
        <taxon>Lecanoromycetes</taxon>
        <taxon>OSLEUM clade</taxon>
        <taxon>Lecanoromycetidae</taxon>
        <taxon>Lecanorales</taxon>
        <taxon>Lecanorineae</taxon>
        <taxon>Cladoniaceae</taxon>
        <taxon>Cladonia</taxon>
    </lineage>
</organism>
<accession>A0A1Z1CCM8</accession>
<evidence type="ECO:0000313" key="2">
    <source>
        <dbReference type="EMBL" id="AUW31264.1"/>
    </source>
</evidence>
<name>A0A1Z1CCM8_CLAUC</name>
<dbReference type="EMBL" id="KX264274">
    <property type="protein sequence ID" value="ANM86553.1"/>
    <property type="molecule type" value="Genomic_DNA"/>
</dbReference>
<dbReference type="InterPro" id="IPR029069">
    <property type="entry name" value="HotDog_dom_sf"/>
</dbReference>
<evidence type="ECO:0000313" key="1">
    <source>
        <dbReference type="EMBL" id="ANM86553.1"/>
    </source>
</evidence>
<protein>
    <submittedName>
        <fullName evidence="1">Putative thioesterase</fullName>
    </submittedName>
</protein>
<dbReference type="SUPFAM" id="SSF54637">
    <property type="entry name" value="Thioesterase/thiol ester dehydrase-isomerase"/>
    <property type="match status" value="1"/>
</dbReference>
<dbReference type="InterPro" id="IPR052061">
    <property type="entry name" value="PTE-AB_protein"/>
</dbReference>
<dbReference type="PANTHER" id="PTHR47260:SF1">
    <property type="entry name" value="UPF0644 PROTEIN PB2B4.06"/>
    <property type="match status" value="1"/>
</dbReference>
<proteinExistence type="predicted"/>
<dbReference type="EMBL" id="MG777503">
    <property type="protein sequence ID" value="AUW31264.1"/>
    <property type="molecule type" value="Genomic_DNA"/>
</dbReference>
<reference evidence="2" key="2">
    <citation type="submission" date="2017-12" db="EMBL/GenBank/DDBJ databases">
        <title>Genome Sequencing Reveals a Rich Biosynthetic Potential.</title>
        <authorList>
            <person name="Bertrand R.L."/>
            <person name="Abdel-Hameed M.E."/>
            <person name="Sorensen J.L."/>
        </authorList>
    </citation>
    <scope>NUCLEOTIDE SEQUENCE</scope>
</reference>
<dbReference type="Gene3D" id="3.10.129.10">
    <property type="entry name" value="Hotdog Thioesterase"/>
    <property type="match status" value="1"/>
</dbReference>
<dbReference type="PANTHER" id="PTHR47260">
    <property type="entry name" value="UPF0644 PROTEIN PB2B4.06"/>
    <property type="match status" value="1"/>
</dbReference>